<dbReference type="EMBL" id="CP031417">
    <property type="protein sequence ID" value="AXK79672.1"/>
    <property type="molecule type" value="Genomic_DNA"/>
</dbReference>
<gene>
    <name evidence="1" type="ORF">DW352_03545</name>
</gene>
<keyword evidence="2" id="KW-1185">Reference proteome</keyword>
<organism evidence="1 2">
    <name type="scientific">Pseudolabrys taiwanensis</name>
    <dbReference type="NCBI Taxonomy" id="331696"/>
    <lineage>
        <taxon>Bacteria</taxon>
        <taxon>Pseudomonadati</taxon>
        <taxon>Pseudomonadota</taxon>
        <taxon>Alphaproteobacteria</taxon>
        <taxon>Hyphomicrobiales</taxon>
        <taxon>Xanthobacteraceae</taxon>
        <taxon>Pseudolabrys</taxon>
    </lineage>
</organism>
<name>A0A345ZRX5_9HYPH</name>
<dbReference type="Proteomes" id="UP000254889">
    <property type="component" value="Chromosome"/>
</dbReference>
<proteinExistence type="predicted"/>
<protein>
    <submittedName>
        <fullName evidence="1">Uncharacterized protein</fullName>
    </submittedName>
</protein>
<dbReference type="OrthoDB" id="8076805at2"/>
<evidence type="ECO:0000313" key="1">
    <source>
        <dbReference type="EMBL" id="AXK79672.1"/>
    </source>
</evidence>
<evidence type="ECO:0000313" key="2">
    <source>
        <dbReference type="Proteomes" id="UP000254889"/>
    </source>
</evidence>
<accession>A0A345ZRX5</accession>
<reference evidence="1 2" key="1">
    <citation type="submission" date="2018-07" db="EMBL/GenBank/DDBJ databases">
        <authorList>
            <person name="Quirk P.G."/>
            <person name="Krulwich T.A."/>
        </authorList>
    </citation>
    <scope>NUCLEOTIDE SEQUENCE [LARGE SCALE GENOMIC DNA]</scope>
    <source>
        <strain evidence="1 2">CC-BB4</strain>
    </source>
</reference>
<sequence>MRRKGELSPAAIDRGWPYQVALRADFVVGKNYELIEQARHNLGACPRGHSVRRGEVGFVVYCFSDPINADIFMQKFKGERFDPKDRGRGDRWWEWKAGPQSSALLRRE</sequence>
<dbReference type="KEGG" id="ptaw:DW352_03545"/>
<dbReference type="AlphaFoldDB" id="A0A345ZRX5"/>